<dbReference type="RefSeq" id="WP_021797343.1">
    <property type="nucleotide sequence ID" value="NZ_ACVN02000153.1"/>
</dbReference>
<dbReference type="Pfam" id="PF02410">
    <property type="entry name" value="RsfS"/>
    <property type="match status" value="1"/>
</dbReference>
<evidence type="ECO:0000313" key="4">
    <source>
        <dbReference type="Proteomes" id="UP000017052"/>
    </source>
</evidence>
<evidence type="ECO:0000256" key="2">
    <source>
        <dbReference type="HAMAP-Rule" id="MF_01477"/>
    </source>
</evidence>
<protein>
    <recommendedName>
        <fullName evidence="2">Ribosomal silencing factor RsfS</fullName>
    </recommendedName>
</protein>
<dbReference type="OrthoDB" id="9793681at2"/>
<dbReference type="Gene3D" id="3.30.460.10">
    <property type="entry name" value="Beta Polymerase, domain 2"/>
    <property type="match status" value="1"/>
</dbReference>
<gene>
    <name evidence="2 3" type="primary">rsfS</name>
    <name evidence="3" type="ORF">HMPREF0682_1903</name>
</gene>
<comment type="subcellular location">
    <subcellularLocation>
        <location evidence="2">Cytoplasm</location>
    </subcellularLocation>
</comment>
<comment type="subunit">
    <text evidence="2">Interacts with ribosomal protein uL14 (rplN).</text>
</comment>
<organism evidence="3 4">
    <name type="scientific">Propionibacterium acidifaciens F0233</name>
    <dbReference type="NCBI Taxonomy" id="553198"/>
    <lineage>
        <taxon>Bacteria</taxon>
        <taxon>Bacillati</taxon>
        <taxon>Actinomycetota</taxon>
        <taxon>Actinomycetes</taxon>
        <taxon>Propionibacteriales</taxon>
        <taxon>Propionibacteriaceae</taxon>
        <taxon>Propionibacterium</taxon>
    </lineage>
</organism>
<dbReference type="SUPFAM" id="SSF81301">
    <property type="entry name" value="Nucleotidyltransferase"/>
    <property type="match status" value="1"/>
</dbReference>
<dbReference type="NCBIfam" id="TIGR00090">
    <property type="entry name" value="rsfS_iojap_ybeB"/>
    <property type="match status" value="1"/>
</dbReference>
<comment type="function">
    <text evidence="2">Functions as a ribosomal silencing factor. Interacts with ribosomal protein uL14 (rplN), blocking formation of intersubunit bridge B8. Prevents association of the 30S and 50S ribosomal subunits and the formation of functional ribosomes, thus repressing translation.</text>
</comment>
<dbReference type="AlphaFoldDB" id="U2Q419"/>
<dbReference type="Proteomes" id="UP000017052">
    <property type="component" value="Unassembled WGS sequence"/>
</dbReference>
<sequence>MSATERALEITRAAALAAADKLATDPVAFDVSEQLAIADVFLIVSGRTERQVGAIVDAVEDRLVELRERPLRREGHGTNRWVLLDYGDLVVHVMHADDRAAYGLERLWRDCPTIDLALGNAGVTRAAGDGRDARAPGSAAVGDG</sequence>
<dbReference type="HAMAP" id="MF_01477">
    <property type="entry name" value="Iojap_RsfS"/>
    <property type="match status" value="1"/>
</dbReference>
<dbReference type="GO" id="GO:0043023">
    <property type="term" value="F:ribosomal large subunit binding"/>
    <property type="evidence" value="ECO:0007669"/>
    <property type="project" value="TreeGrafter"/>
</dbReference>
<dbReference type="GO" id="GO:0090071">
    <property type="term" value="P:negative regulation of ribosome biogenesis"/>
    <property type="evidence" value="ECO:0007669"/>
    <property type="project" value="UniProtKB-UniRule"/>
</dbReference>
<dbReference type="PANTHER" id="PTHR21043">
    <property type="entry name" value="IOJAP SUPERFAMILY ORTHOLOG"/>
    <property type="match status" value="1"/>
</dbReference>
<keyword evidence="2" id="KW-0963">Cytoplasm</keyword>
<dbReference type="GeneID" id="95360838"/>
<dbReference type="EMBL" id="ACVN02000153">
    <property type="protein sequence ID" value="ERK57480.1"/>
    <property type="molecule type" value="Genomic_DNA"/>
</dbReference>
<keyword evidence="4" id="KW-1185">Reference proteome</keyword>
<keyword evidence="2" id="KW-0810">Translation regulation</keyword>
<accession>U2Q419</accession>
<dbReference type="GO" id="GO:0005737">
    <property type="term" value="C:cytoplasm"/>
    <property type="evidence" value="ECO:0007669"/>
    <property type="project" value="UniProtKB-SubCell"/>
</dbReference>
<reference evidence="3" key="1">
    <citation type="submission" date="2013-08" db="EMBL/GenBank/DDBJ databases">
        <authorList>
            <person name="Durkin A.S."/>
            <person name="Haft D.R."/>
            <person name="McCorrison J."/>
            <person name="Torralba M."/>
            <person name="Gillis M."/>
            <person name="Haft D.H."/>
            <person name="Methe B."/>
            <person name="Sutton G."/>
            <person name="Nelson K.E."/>
        </authorList>
    </citation>
    <scope>NUCLEOTIDE SEQUENCE [LARGE SCALE GENOMIC DNA]</scope>
    <source>
        <strain evidence="3">F0233</strain>
    </source>
</reference>
<dbReference type="PANTHER" id="PTHR21043:SF0">
    <property type="entry name" value="MITOCHONDRIAL ASSEMBLY OF RIBOSOMAL LARGE SUBUNIT PROTEIN 1"/>
    <property type="match status" value="1"/>
</dbReference>
<comment type="similarity">
    <text evidence="1 2">Belongs to the Iojap/RsfS family.</text>
</comment>
<dbReference type="InterPro" id="IPR043519">
    <property type="entry name" value="NT_sf"/>
</dbReference>
<dbReference type="GO" id="GO:0042256">
    <property type="term" value="P:cytosolic ribosome assembly"/>
    <property type="evidence" value="ECO:0007669"/>
    <property type="project" value="UniProtKB-UniRule"/>
</dbReference>
<dbReference type="GO" id="GO:0017148">
    <property type="term" value="P:negative regulation of translation"/>
    <property type="evidence" value="ECO:0007669"/>
    <property type="project" value="UniProtKB-UniRule"/>
</dbReference>
<dbReference type="InterPro" id="IPR004394">
    <property type="entry name" value="Iojap/RsfS/C7orf30"/>
</dbReference>
<comment type="caution">
    <text evidence="3">The sequence shown here is derived from an EMBL/GenBank/DDBJ whole genome shotgun (WGS) entry which is preliminary data.</text>
</comment>
<evidence type="ECO:0000256" key="1">
    <source>
        <dbReference type="ARBA" id="ARBA00010574"/>
    </source>
</evidence>
<proteinExistence type="inferred from homology"/>
<name>U2Q419_9ACTN</name>
<keyword evidence="2" id="KW-0678">Repressor</keyword>
<evidence type="ECO:0000313" key="3">
    <source>
        <dbReference type="EMBL" id="ERK57480.1"/>
    </source>
</evidence>